<dbReference type="InterPro" id="IPR009875">
    <property type="entry name" value="PilZ_domain"/>
</dbReference>
<organism evidence="2 3">
    <name type="scientific">Aurantimonas endophytica</name>
    <dbReference type="NCBI Taxonomy" id="1522175"/>
    <lineage>
        <taxon>Bacteria</taxon>
        <taxon>Pseudomonadati</taxon>
        <taxon>Pseudomonadota</taxon>
        <taxon>Alphaproteobacteria</taxon>
        <taxon>Hyphomicrobiales</taxon>
        <taxon>Aurantimonadaceae</taxon>
        <taxon>Aurantimonas</taxon>
    </lineage>
</organism>
<dbReference type="Pfam" id="PF07238">
    <property type="entry name" value="PilZ"/>
    <property type="match status" value="1"/>
</dbReference>
<dbReference type="RefSeq" id="WP_183206709.1">
    <property type="nucleotide sequence ID" value="NZ_JAAAMM010000001.1"/>
</dbReference>
<accession>A0A7W6MNR7</accession>
<dbReference type="AlphaFoldDB" id="A0A7W6MNR7"/>
<proteinExistence type="predicted"/>
<dbReference type="EMBL" id="JACIEM010000001">
    <property type="protein sequence ID" value="MBB4002235.1"/>
    <property type="molecule type" value="Genomic_DNA"/>
</dbReference>
<reference evidence="2 3" key="1">
    <citation type="submission" date="2020-08" db="EMBL/GenBank/DDBJ databases">
        <title>Genomic Encyclopedia of Type Strains, Phase IV (KMG-IV): sequencing the most valuable type-strain genomes for metagenomic binning, comparative biology and taxonomic classification.</title>
        <authorList>
            <person name="Goeker M."/>
        </authorList>
    </citation>
    <scope>NUCLEOTIDE SEQUENCE [LARGE SCALE GENOMIC DNA]</scope>
    <source>
        <strain evidence="2 3">DSM 103570</strain>
    </source>
</reference>
<dbReference type="SUPFAM" id="SSF141371">
    <property type="entry name" value="PilZ domain-like"/>
    <property type="match status" value="1"/>
</dbReference>
<sequence length="138" mass="15677">MGALPELEPDGSERRVAPRMRTLKRAKIIFNGGFSTFDCILRNISATGALLTIDEAAHLPKEFQIRIGEERDERPARLVYRRGMFAGIRFLDVAAEAEEERSPPVRHDAGDSADRGIRRIEPENLPPTLVRLMPWTRR</sequence>
<gene>
    <name evidence="2" type="ORF">GGR03_001282</name>
</gene>
<dbReference type="GO" id="GO:0035438">
    <property type="term" value="F:cyclic-di-GMP binding"/>
    <property type="evidence" value="ECO:0007669"/>
    <property type="project" value="InterPro"/>
</dbReference>
<feature type="domain" description="PilZ" evidence="1">
    <location>
        <begin position="13"/>
        <end position="99"/>
    </location>
</feature>
<keyword evidence="3" id="KW-1185">Reference proteome</keyword>
<name>A0A7W6MNR7_9HYPH</name>
<evidence type="ECO:0000313" key="3">
    <source>
        <dbReference type="Proteomes" id="UP000588647"/>
    </source>
</evidence>
<protein>
    <recommendedName>
        <fullName evidence="1">PilZ domain-containing protein</fullName>
    </recommendedName>
</protein>
<evidence type="ECO:0000313" key="2">
    <source>
        <dbReference type="EMBL" id="MBB4002235.1"/>
    </source>
</evidence>
<dbReference type="Proteomes" id="UP000588647">
    <property type="component" value="Unassembled WGS sequence"/>
</dbReference>
<comment type="caution">
    <text evidence="2">The sequence shown here is derived from an EMBL/GenBank/DDBJ whole genome shotgun (WGS) entry which is preliminary data.</text>
</comment>
<dbReference type="Gene3D" id="2.40.10.220">
    <property type="entry name" value="predicted glycosyltransferase like domains"/>
    <property type="match status" value="1"/>
</dbReference>
<evidence type="ECO:0000259" key="1">
    <source>
        <dbReference type="Pfam" id="PF07238"/>
    </source>
</evidence>